<gene>
    <name evidence="2" type="ORF">NCTC10821_05337</name>
</gene>
<proteinExistence type="predicted"/>
<feature type="compositionally biased region" description="Basic and acidic residues" evidence="1">
    <location>
        <begin position="122"/>
        <end position="147"/>
    </location>
</feature>
<evidence type="ECO:0000313" key="3">
    <source>
        <dbReference type="Proteomes" id="UP000254978"/>
    </source>
</evidence>
<evidence type="ECO:0000313" key="2">
    <source>
        <dbReference type="EMBL" id="STZ61778.1"/>
    </source>
</evidence>
<evidence type="ECO:0000256" key="1">
    <source>
        <dbReference type="SAM" id="MobiDB-lite"/>
    </source>
</evidence>
<feature type="compositionally biased region" description="Basic and acidic residues" evidence="1">
    <location>
        <begin position="24"/>
        <end position="43"/>
    </location>
</feature>
<keyword evidence="3" id="KW-1185">Reference proteome</keyword>
<dbReference type="EMBL" id="UGQT01000001">
    <property type="protein sequence ID" value="STZ61778.1"/>
    <property type="molecule type" value="Genomic_DNA"/>
</dbReference>
<dbReference type="Proteomes" id="UP000254978">
    <property type="component" value="Unassembled WGS sequence"/>
</dbReference>
<organism evidence="2 3">
    <name type="scientific">Mycolicibacterium tokaiense</name>
    <dbReference type="NCBI Taxonomy" id="39695"/>
    <lineage>
        <taxon>Bacteria</taxon>
        <taxon>Bacillati</taxon>
        <taxon>Actinomycetota</taxon>
        <taxon>Actinomycetes</taxon>
        <taxon>Mycobacteriales</taxon>
        <taxon>Mycobacteriaceae</taxon>
        <taxon>Mycolicibacterium</taxon>
    </lineage>
</organism>
<reference evidence="2 3" key="1">
    <citation type="submission" date="2018-06" db="EMBL/GenBank/DDBJ databases">
        <authorList>
            <consortium name="Pathogen Informatics"/>
            <person name="Doyle S."/>
        </authorList>
    </citation>
    <scope>NUCLEOTIDE SEQUENCE [LARGE SCALE GENOMIC DNA]</scope>
    <source>
        <strain evidence="2 3">NCTC10821</strain>
    </source>
</reference>
<feature type="region of interest" description="Disordered" evidence="1">
    <location>
        <begin position="201"/>
        <end position="228"/>
    </location>
</feature>
<accession>A0A378TLW9</accession>
<name>A0A378TLW9_9MYCO</name>
<feature type="region of interest" description="Disordered" evidence="1">
    <location>
        <begin position="1"/>
        <end position="44"/>
    </location>
</feature>
<sequence>MITLRARRPVMVVPEAGRHAHRGSQRDHTYGTEKNHSTREGGDRLATQAAVPHPACTHHHVDLQQESTQVRALHNFGFSCVRTERGSRSPRQCPHCDRCDVEDNSCGEDCGCGADEHCPGPDQLKSRESHEERAGRHPFEPVGRDDGEVNDSGAQRGQRREASCQPTVGPRLGSWCHSSDDDSSGLRGDCATSHLNRTEMLPSPDEHDHVHLHSAHTGHREMNLRQHL</sequence>
<protein>
    <submittedName>
        <fullName evidence="2">Uncharacterized protein</fullName>
    </submittedName>
</protein>
<feature type="compositionally biased region" description="Basic and acidic residues" evidence="1">
    <location>
        <begin position="218"/>
        <end position="228"/>
    </location>
</feature>
<feature type="region of interest" description="Disordered" evidence="1">
    <location>
        <begin position="122"/>
        <end position="167"/>
    </location>
</feature>
<dbReference type="AlphaFoldDB" id="A0A378TLW9"/>